<keyword evidence="8 9" id="KW-0961">Cell wall biogenesis/degradation</keyword>
<organism evidence="10 11">
    <name type="scientific">Thermobrachium celere DSM 8682</name>
    <dbReference type="NCBI Taxonomy" id="941824"/>
    <lineage>
        <taxon>Bacteria</taxon>
        <taxon>Bacillati</taxon>
        <taxon>Bacillota</taxon>
        <taxon>Clostridia</taxon>
        <taxon>Eubacteriales</taxon>
        <taxon>Clostridiaceae</taxon>
        <taxon>Thermobrachium</taxon>
    </lineage>
</organism>
<evidence type="ECO:0000256" key="5">
    <source>
        <dbReference type="ARBA" id="ARBA00022984"/>
    </source>
</evidence>
<feature type="transmembrane region" description="Helical" evidence="8">
    <location>
        <begin position="12"/>
        <end position="35"/>
    </location>
</feature>
<feature type="transmembrane region" description="Helical" evidence="8">
    <location>
        <begin position="226"/>
        <end position="244"/>
    </location>
</feature>
<feature type="transmembrane region" description="Helical" evidence="8">
    <location>
        <begin position="85"/>
        <end position="106"/>
    </location>
</feature>
<evidence type="ECO:0000313" key="10">
    <source>
        <dbReference type="EMBL" id="CDF57739.1"/>
    </source>
</evidence>
<dbReference type="GO" id="GO:0071555">
    <property type="term" value="P:cell wall organization"/>
    <property type="evidence" value="ECO:0007669"/>
    <property type="project" value="UniProtKB-UniRule"/>
</dbReference>
<dbReference type="Proteomes" id="UP000014923">
    <property type="component" value="Unassembled WGS sequence"/>
</dbReference>
<comment type="subcellular location">
    <subcellularLocation>
        <location evidence="1 8">Cell membrane</location>
        <topology evidence="1 8">Multi-pass membrane protein</topology>
    </subcellularLocation>
</comment>
<gene>
    <name evidence="8" type="primary">murJ</name>
    <name evidence="10" type="ORF">TCEL_01653</name>
</gene>
<keyword evidence="6 8" id="KW-1133">Transmembrane helix</keyword>
<protein>
    <recommendedName>
        <fullName evidence="8">Probable lipid II flippase MurJ</fullName>
    </recommendedName>
</protein>
<keyword evidence="11" id="KW-1185">Reference proteome</keyword>
<feature type="transmembrane region" description="Helical" evidence="8">
    <location>
        <begin position="346"/>
        <end position="368"/>
    </location>
</feature>
<comment type="caution">
    <text evidence="10">The sequence shown here is derived from an EMBL/GenBank/DDBJ whole genome shotgun (WGS) entry which is preliminary data.</text>
</comment>
<dbReference type="PRINTS" id="PR01806">
    <property type="entry name" value="VIRFACTRMVIN"/>
</dbReference>
<feature type="transmembrane region" description="Helical" evidence="8">
    <location>
        <begin position="445"/>
        <end position="463"/>
    </location>
</feature>
<dbReference type="Pfam" id="PF03023">
    <property type="entry name" value="MurJ"/>
    <property type="match status" value="1"/>
</dbReference>
<dbReference type="PANTHER" id="PTHR47019:SF1">
    <property type="entry name" value="LIPID II FLIPPASE MURJ"/>
    <property type="match status" value="1"/>
</dbReference>
<accession>R7RNW0</accession>
<keyword evidence="2 8" id="KW-1003">Cell membrane</keyword>
<dbReference type="OrthoDB" id="9804143at2"/>
<keyword evidence="3 8" id="KW-0812">Transmembrane</keyword>
<dbReference type="CDD" id="cd13123">
    <property type="entry name" value="MATE_MurJ_like"/>
    <property type="match status" value="1"/>
</dbReference>
<dbReference type="AlphaFoldDB" id="R7RNW0"/>
<evidence type="ECO:0000256" key="7">
    <source>
        <dbReference type="ARBA" id="ARBA00023136"/>
    </source>
</evidence>
<feature type="transmembrane region" description="Helical" evidence="8">
    <location>
        <begin position="126"/>
        <end position="150"/>
    </location>
</feature>
<comment type="function">
    <text evidence="8 9">Involved in peptidoglycan biosynthesis. Transports lipid-linked peptidoglycan precursors from the inner to the outer leaflet of the cytoplasmic membrane.</text>
</comment>
<dbReference type="InterPro" id="IPR051050">
    <property type="entry name" value="Lipid_II_flippase_MurJ/MviN"/>
</dbReference>
<dbReference type="UniPathway" id="UPA00219"/>
<dbReference type="HOGENOM" id="CLU_006797_4_1_9"/>
<keyword evidence="7 8" id="KW-0472">Membrane</keyword>
<dbReference type="PIRSF" id="PIRSF002869">
    <property type="entry name" value="MviN"/>
    <property type="match status" value="1"/>
</dbReference>
<dbReference type="GO" id="GO:0009252">
    <property type="term" value="P:peptidoglycan biosynthetic process"/>
    <property type="evidence" value="ECO:0007669"/>
    <property type="project" value="UniProtKB-UniRule"/>
</dbReference>
<evidence type="ECO:0000256" key="6">
    <source>
        <dbReference type="ARBA" id="ARBA00022989"/>
    </source>
</evidence>
<feature type="transmembrane region" description="Helical" evidence="8">
    <location>
        <begin position="264"/>
        <end position="286"/>
    </location>
</feature>
<evidence type="ECO:0000256" key="2">
    <source>
        <dbReference type="ARBA" id="ARBA00022475"/>
    </source>
</evidence>
<dbReference type="EMBL" id="CAVN010000090">
    <property type="protein sequence ID" value="CDF57739.1"/>
    <property type="molecule type" value="Genomic_DNA"/>
</dbReference>
<dbReference type="RefSeq" id="WP_018661164.1">
    <property type="nucleotide sequence ID" value="NZ_HF952018.1"/>
</dbReference>
<evidence type="ECO:0000256" key="9">
    <source>
        <dbReference type="PIRNR" id="PIRNR002869"/>
    </source>
</evidence>
<feature type="transmembrane region" description="Helical" evidence="8">
    <location>
        <begin position="184"/>
        <end position="201"/>
    </location>
</feature>
<dbReference type="InterPro" id="IPR004268">
    <property type="entry name" value="MurJ"/>
</dbReference>
<reference evidence="10" key="1">
    <citation type="submission" date="2013-03" db="EMBL/GenBank/DDBJ databases">
        <title>Draft genome sequence of the hydrogen-ethanol-producing anaerobic alkalithermophilic Caloramator celere.</title>
        <authorList>
            <person name="Ciranna A."/>
            <person name="Larjo A."/>
            <person name="Kivisto A."/>
            <person name="Santala V."/>
            <person name="Roos C."/>
            <person name="Karp M."/>
        </authorList>
    </citation>
    <scope>NUCLEOTIDE SEQUENCE [LARGE SCALE GENOMIC DNA]</scope>
    <source>
        <strain evidence="10">DSM 8682</strain>
    </source>
</reference>
<evidence type="ECO:0000256" key="1">
    <source>
        <dbReference type="ARBA" id="ARBA00004651"/>
    </source>
</evidence>
<name>R7RNW0_9CLOT</name>
<keyword evidence="4 8" id="KW-0133">Cell shape</keyword>
<dbReference type="GO" id="GO:0015648">
    <property type="term" value="F:lipid-linked peptidoglycan transporter activity"/>
    <property type="evidence" value="ECO:0007669"/>
    <property type="project" value="UniProtKB-UniRule"/>
</dbReference>
<evidence type="ECO:0000256" key="8">
    <source>
        <dbReference type="HAMAP-Rule" id="MF_02078"/>
    </source>
</evidence>
<keyword evidence="8 9" id="KW-0813">Transport</keyword>
<feature type="transmembrane region" description="Helical" evidence="8">
    <location>
        <begin position="307"/>
        <end position="326"/>
    </location>
</feature>
<evidence type="ECO:0000313" key="11">
    <source>
        <dbReference type="Proteomes" id="UP000014923"/>
    </source>
</evidence>
<proteinExistence type="inferred from homology"/>
<comment type="pathway">
    <text evidence="8">Cell wall biogenesis; peptidoglycan biosynthesis.</text>
</comment>
<feature type="transmembrane region" description="Helical" evidence="8">
    <location>
        <begin position="55"/>
        <end position="73"/>
    </location>
</feature>
<feature type="transmembrane region" description="Helical" evidence="8">
    <location>
        <begin position="475"/>
        <end position="498"/>
    </location>
</feature>
<dbReference type="PANTHER" id="PTHR47019">
    <property type="entry name" value="LIPID II FLIPPASE MURJ"/>
    <property type="match status" value="1"/>
</dbReference>
<dbReference type="GO" id="GO:0005886">
    <property type="term" value="C:plasma membrane"/>
    <property type="evidence" value="ECO:0007669"/>
    <property type="project" value="UniProtKB-SubCell"/>
</dbReference>
<feature type="transmembrane region" description="Helical" evidence="8">
    <location>
        <begin position="157"/>
        <end position="178"/>
    </location>
</feature>
<feature type="transmembrane region" description="Helical" evidence="8">
    <location>
        <begin position="404"/>
        <end position="424"/>
    </location>
</feature>
<evidence type="ECO:0000256" key="3">
    <source>
        <dbReference type="ARBA" id="ARBA00022692"/>
    </source>
</evidence>
<dbReference type="GO" id="GO:0034204">
    <property type="term" value="P:lipid translocation"/>
    <property type="evidence" value="ECO:0007669"/>
    <property type="project" value="TreeGrafter"/>
</dbReference>
<keyword evidence="5 8" id="KW-0573">Peptidoglycan synthesis</keyword>
<dbReference type="GO" id="GO:0008360">
    <property type="term" value="P:regulation of cell shape"/>
    <property type="evidence" value="ECO:0007669"/>
    <property type="project" value="UniProtKB-UniRule"/>
</dbReference>
<dbReference type="NCBIfam" id="TIGR01695">
    <property type="entry name" value="murJ_mviN"/>
    <property type="match status" value="1"/>
</dbReference>
<evidence type="ECO:0000256" key="4">
    <source>
        <dbReference type="ARBA" id="ARBA00022960"/>
    </source>
</evidence>
<sequence>MEKEIKNVAKNSLIITVILIISKMTGFLREFIVAIQLGATAESDVFKTASTMPQVFFSAIAAALVTTFIPIFSGIKNNKQEAVRFFNNVLNIIVILCTVLAVIAIFVSPQLVKLFAGGFKEDYYKITVNLTRVLMPSIIFLGISGLYTGYLQSYGNFIQPALTGIVANVVIMVGLIVFYKYFGLYAAIMSVFLGAVAQAYSQRPFMGKDYKYQFILDFKDKNVRKMMLLAIPILISSAVSQINLMVARNFASYLVEGSISVIDYASKFSTIINQVFIVSITTVIYPKLTEKNAQGDIRGFNDIVVKSVNIVLLVTIPLVFGLFSLSEPLIRLILEHGKFDRNATIVTSYCLKYLVFSAIGYSLIDILGKVFFAMKNTLTPMINGFILVVVNIAFIYLLGPVLKVNGIALATTLSVNILALILLIEVKIKIKSIKYKKIIITSSKMLISGIIMTIAVNLTYSFIKSILQDSNLNIFINMLISSLVGAFVYIVMLIILNVEDLFDLIKFKNKKG</sequence>
<comment type="similarity">
    <text evidence="8 9">Belongs to the MurJ/MviN family.</text>
</comment>
<feature type="transmembrane region" description="Helical" evidence="8">
    <location>
        <begin position="380"/>
        <end position="398"/>
    </location>
</feature>
<dbReference type="eggNOG" id="COG0728">
    <property type="taxonomic scope" value="Bacteria"/>
</dbReference>
<dbReference type="HAMAP" id="MF_02078">
    <property type="entry name" value="MurJ_MviN"/>
    <property type="match status" value="1"/>
</dbReference>